<dbReference type="EMBL" id="BMKQ01000001">
    <property type="protein sequence ID" value="GGF37504.1"/>
    <property type="molecule type" value="Genomic_DNA"/>
</dbReference>
<dbReference type="Proteomes" id="UP000649179">
    <property type="component" value="Unassembled WGS sequence"/>
</dbReference>
<dbReference type="InterPro" id="IPR052336">
    <property type="entry name" value="MlaD_Phospholipid_Transporter"/>
</dbReference>
<reference evidence="4" key="2">
    <citation type="submission" date="2020-09" db="EMBL/GenBank/DDBJ databases">
        <authorList>
            <person name="Sun Q."/>
            <person name="Zhou Y."/>
        </authorList>
    </citation>
    <scope>NUCLEOTIDE SEQUENCE</scope>
    <source>
        <strain evidence="4">CGMCC 1.16067</strain>
    </source>
</reference>
<protein>
    <submittedName>
        <fullName evidence="4">ABC transporter substrate-binding protein</fullName>
    </submittedName>
</protein>
<evidence type="ECO:0000259" key="3">
    <source>
        <dbReference type="Pfam" id="PF11887"/>
    </source>
</evidence>
<dbReference type="Pfam" id="PF02470">
    <property type="entry name" value="MlaD"/>
    <property type="match status" value="1"/>
</dbReference>
<dbReference type="InterPro" id="IPR005693">
    <property type="entry name" value="Mce"/>
</dbReference>
<dbReference type="RefSeq" id="WP_188778578.1">
    <property type="nucleotide sequence ID" value="NZ_BMKQ01000001.1"/>
</dbReference>
<keyword evidence="1" id="KW-0812">Transmembrane</keyword>
<dbReference type="InterPro" id="IPR003399">
    <property type="entry name" value="Mce/MlaD"/>
</dbReference>
<dbReference type="NCBIfam" id="TIGR00996">
    <property type="entry name" value="Mtu_fam_mce"/>
    <property type="match status" value="1"/>
</dbReference>
<dbReference type="Pfam" id="PF11887">
    <property type="entry name" value="Mce4_CUP1"/>
    <property type="match status" value="1"/>
</dbReference>
<evidence type="ECO:0000259" key="2">
    <source>
        <dbReference type="Pfam" id="PF02470"/>
    </source>
</evidence>
<feature type="domain" description="Mce/MlaD" evidence="2">
    <location>
        <begin position="54"/>
        <end position="130"/>
    </location>
</feature>
<dbReference type="GO" id="GO:0051701">
    <property type="term" value="P:biological process involved in interaction with host"/>
    <property type="evidence" value="ECO:0007669"/>
    <property type="project" value="TreeGrafter"/>
</dbReference>
<name>A0A917BEA9_9ACTN</name>
<organism evidence="4 5">
    <name type="scientific">Marmoricola endophyticus</name>
    <dbReference type="NCBI Taxonomy" id="2040280"/>
    <lineage>
        <taxon>Bacteria</taxon>
        <taxon>Bacillati</taxon>
        <taxon>Actinomycetota</taxon>
        <taxon>Actinomycetes</taxon>
        <taxon>Propionibacteriales</taxon>
        <taxon>Nocardioidaceae</taxon>
        <taxon>Marmoricola</taxon>
    </lineage>
</organism>
<gene>
    <name evidence="4" type="ORF">GCM10011519_08830</name>
</gene>
<keyword evidence="1" id="KW-0472">Membrane</keyword>
<reference evidence="4" key="1">
    <citation type="journal article" date="2014" name="Int. J. Syst. Evol. Microbiol.">
        <title>Complete genome sequence of Corynebacterium casei LMG S-19264T (=DSM 44701T), isolated from a smear-ripened cheese.</title>
        <authorList>
            <consortium name="US DOE Joint Genome Institute (JGI-PGF)"/>
            <person name="Walter F."/>
            <person name="Albersmeier A."/>
            <person name="Kalinowski J."/>
            <person name="Ruckert C."/>
        </authorList>
    </citation>
    <scope>NUCLEOTIDE SEQUENCE</scope>
    <source>
        <strain evidence="4">CGMCC 1.16067</strain>
    </source>
</reference>
<evidence type="ECO:0000313" key="5">
    <source>
        <dbReference type="Proteomes" id="UP000649179"/>
    </source>
</evidence>
<evidence type="ECO:0000256" key="1">
    <source>
        <dbReference type="SAM" id="Phobius"/>
    </source>
</evidence>
<feature type="domain" description="Mammalian cell entry C-terminal" evidence="3">
    <location>
        <begin position="140"/>
        <end position="356"/>
    </location>
</feature>
<keyword evidence="5" id="KW-1185">Reference proteome</keyword>
<sequence length="456" mass="47382">MSGQHSGQAPLTAAVRKARVRRTVSAGLGVVYVAAALVVVLVAVLVYDKAFTDTVDVTLKADSVGNALQKGSDVKVRGVPVGRVTEIDPSEGGATIHLQLQPDKAKEIPASTTARLLPKTLFGERYVSLADSSDGASAGDPLRSGDTVMQDTSSQAQELEQLFDQLLPLLTAVQPEKISATLSEIATALRGQGGDLGDTLSQAGGYLTKLNPDVPQLARDLDRLGTVAQQYDDAVPDLLAGLDDLSVTSRTIADQRQELSAVYATVASASDTTRGFLVPNEDTIVVVSQQGRRALDAVAPYASTFPCTLKALREFIPRMDTVLGKGTKEPGLHATLTVTDAPAPYRPGKDAVRYSRKKAACPYFPGARDGAAGSLATAATPTVEGEPSVAKASAARSLASAQAAAGEGLGKANSPAENQLIAELVAPGEGKDPATYPRWSSLLLGPTMRGRTVAVS</sequence>
<keyword evidence="1" id="KW-1133">Transmembrane helix</keyword>
<dbReference type="GO" id="GO:0005576">
    <property type="term" value="C:extracellular region"/>
    <property type="evidence" value="ECO:0007669"/>
    <property type="project" value="TreeGrafter"/>
</dbReference>
<dbReference type="PANTHER" id="PTHR33371:SF19">
    <property type="entry name" value="MCE-FAMILY PROTEIN MCE4A"/>
    <property type="match status" value="1"/>
</dbReference>
<dbReference type="InterPro" id="IPR024516">
    <property type="entry name" value="Mce_C"/>
</dbReference>
<feature type="transmembrane region" description="Helical" evidence="1">
    <location>
        <begin position="26"/>
        <end position="47"/>
    </location>
</feature>
<dbReference type="AlphaFoldDB" id="A0A917BEA9"/>
<proteinExistence type="predicted"/>
<accession>A0A917BEA9</accession>
<comment type="caution">
    <text evidence="4">The sequence shown here is derived from an EMBL/GenBank/DDBJ whole genome shotgun (WGS) entry which is preliminary data.</text>
</comment>
<evidence type="ECO:0000313" key="4">
    <source>
        <dbReference type="EMBL" id="GGF37504.1"/>
    </source>
</evidence>
<dbReference type="PANTHER" id="PTHR33371">
    <property type="entry name" value="INTERMEMBRANE PHOSPHOLIPID TRANSPORT SYSTEM BINDING PROTEIN MLAD-RELATED"/>
    <property type="match status" value="1"/>
</dbReference>